<evidence type="ECO:0000259" key="4">
    <source>
        <dbReference type="Pfam" id="PF25137"/>
    </source>
</evidence>
<evidence type="ECO:0000259" key="3">
    <source>
        <dbReference type="Pfam" id="PF00465"/>
    </source>
</evidence>
<proteinExistence type="predicted"/>
<keyword evidence="2" id="KW-0520">NAD</keyword>
<evidence type="ECO:0000313" key="5">
    <source>
        <dbReference type="EMBL" id="MCS5724650.1"/>
    </source>
</evidence>
<dbReference type="Proteomes" id="UP001165587">
    <property type="component" value="Unassembled WGS sequence"/>
</dbReference>
<dbReference type="InterPro" id="IPR001670">
    <property type="entry name" value="ADH_Fe/GldA"/>
</dbReference>
<dbReference type="Pfam" id="PF00465">
    <property type="entry name" value="Fe-ADH"/>
    <property type="match status" value="1"/>
</dbReference>
<dbReference type="SUPFAM" id="SSF56796">
    <property type="entry name" value="Dehydroquinate synthase-like"/>
    <property type="match status" value="1"/>
</dbReference>
<sequence length="355" mass="36823">MPEITHRTLGQRVSFGHGTAAAALRRETGRLDAHRLFVISGRPAVVSRLVGGSDAVVSWTEVVEHVPVGTAVRARGAAAEVGADCLVAIGGGSAIGLAKAVALTTALPIIAVPTTFAGSEATNVWGTTESNRKTTGVDDRVLPSAVIYDSELVVGLPVKTATASAFNALAHCVDSFWAPDADPVAALLAEEAIRSISGGLRRVTDRPGDVEGLQALQYGAYLAGVAFASAGSGMHHKICHALGGAFDLPHSATHATVLPYVLAYNLAAAPESRRRITAALGHPDALAAVDELLTLTEAPRTLRDCGMRADDIPAAAMSILPTIPSSNPRRVTLDTLTRLLEAAWAGIPPRELEEP</sequence>
<organism evidence="5 6">
    <name type="scientific">Herbiconiux oxytropis</name>
    <dbReference type="NCBI Taxonomy" id="2970915"/>
    <lineage>
        <taxon>Bacteria</taxon>
        <taxon>Bacillati</taxon>
        <taxon>Actinomycetota</taxon>
        <taxon>Actinomycetes</taxon>
        <taxon>Micrococcales</taxon>
        <taxon>Microbacteriaceae</taxon>
        <taxon>Herbiconiux</taxon>
    </lineage>
</organism>
<dbReference type="Gene3D" id="1.20.1090.10">
    <property type="entry name" value="Dehydroquinate synthase-like - alpha domain"/>
    <property type="match status" value="1"/>
</dbReference>
<dbReference type="AlphaFoldDB" id="A0AA41XEA1"/>
<evidence type="ECO:0000256" key="1">
    <source>
        <dbReference type="ARBA" id="ARBA00023002"/>
    </source>
</evidence>
<dbReference type="InterPro" id="IPR056798">
    <property type="entry name" value="ADH_Fe_C"/>
</dbReference>
<dbReference type="PANTHER" id="PTHR11496">
    <property type="entry name" value="ALCOHOL DEHYDROGENASE"/>
    <property type="match status" value="1"/>
</dbReference>
<dbReference type="GO" id="GO:0004022">
    <property type="term" value="F:alcohol dehydrogenase (NAD+) activity"/>
    <property type="evidence" value="ECO:0007669"/>
    <property type="project" value="TreeGrafter"/>
</dbReference>
<gene>
    <name evidence="5" type="ORF">N1028_01940</name>
</gene>
<dbReference type="PANTHER" id="PTHR11496:SF83">
    <property type="entry name" value="HYDROXYACID-OXOACID TRANSHYDROGENASE, MITOCHONDRIAL"/>
    <property type="match status" value="1"/>
</dbReference>
<feature type="domain" description="Fe-containing alcohol dehydrogenase-like C-terminal" evidence="4">
    <location>
        <begin position="163"/>
        <end position="344"/>
    </location>
</feature>
<dbReference type="CDD" id="cd08177">
    <property type="entry name" value="MAR"/>
    <property type="match status" value="1"/>
</dbReference>
<keyword evidence="6" id="KW-1185">Reference proteome</keyword>
<name>A0AA41XEA1_9MICO</name>
<reference evidence="5" key="1">
    <citation type="submission" date="2022-08" db="EMBL/GenBank/DDBJ databases">
        <authorList>
            <person name="Deng Y."/>
            <person name="Han X.-F."/>
            <person name="Zhang Y.-Q."/>
        </authorList>
    </citation>
    <scope>NUCLEOTIDE SEQUENCE</scope>
    <source>
        <strain evidence="5">CPCC 203407</strain>
    </source>
</reference>
<evidence type="ECO:0000313" key="6">
    <source>
        <dbReference type="Proteomes" id="UP001165587"/>
    </source>
</evidence>
<dbReference type="InterPro" id="IPR039697">
    <property type="entry name" value="Alcohol_dehydrogenase_Fe"/>
</dbReference>
<accession>A0AA41XEA1</accession>
<dbReference type="InterPro" id="IPR034786">
    <property type="entry name" value="MAR"/>
</dbReference>
<comment type="caution">
    <text evidence="5">The sequence shown here is derived from an EMBL/GenBank/DDBJ whole genome shotgun (WGS) entry which is preliminary data.</text>
</comment>
<protein>
    <submittedName>
        <fullName evidence="5">Maleylacetate reductase</fullName>
    </submittedName>
</protein>
<dbReference type="GO" id="GO:0046872">
    <property type="term" value="F:metal ion binding"/>
    <property type="evidence" value="ECO:0007669"/>
    <property type="project" value="InterPro"/>
</dbReference>
<dbReference type="EMBL" id="JANLCK010000001">
    <property type="protein sequence ID" value="MCS5724650.1"/>
    <property type="molecule type" value="Genomic_DNA"/>
</dbReference>
<dbReference type="GO" id="GO:0018506">
    <property type="term" value="F:maleylacetate reductase activity"/>
    <property type="evidence" value="ECO:0007669"/>
    <property type="project" value="InterPro"/>
</dbReference>
<dbReference type="Gene3D" id="3.40.50.1970">
    <property type="match status" value="1"/>
</dbReference>
<evidence type="ECO:0000256" key="2">
    <source>
        <dbReference type="ARBA" id="ARBA00023027"/>
    </source>
</evidence>
<feature type="domain" description="Alcohol dehydrogenase iron-type/glycerol dehydrogenase GldA" evidence="3">
    <location>
        <begin position="12"/>
        <end position="149"/>
    </location>
</feature>
<dbReference type="RefSeq" id="WP_259525078.1">
    <property type="nucleotide sequence ID" value="NZ_JANLCK010000001.1"/>
</dbReference>
<dbReference type="Pfam" id="PF25137">
    <property type="entry name" value="ADH_Fe_C"/>
    <property type="match status" value="1"/>
</dbReference>
<keyword evidence="1" id="KW-0560">Oxidoreductase</keyword>